<organism evidence="1 2">
    <name type="scientific">Parasynechococcus marenigrum (strain WH8102)</name>
    <dbReference type="NCBI Taxonomy" id="84588"/>
    <lineage>
        <taxon>Bacteria</taxon>
        <taxon>Bacillati</taxon>
        <taxon>Cyanobacteriota</taxon>
        <taxon>Cyanophyceae</taxon>
        <taxon>Synechococcales</taxon>
        <taxon>Prochlorococcaceae</taxon>
        <taxon>Parasynechococcus</taxon>
        <taxon>Parasynechococcus marenigrum</taxon>
    </lineage>
</organism>
<dbReference type="STRING" id="84588.SYNW0103"/>
<sequence length="290" mass="32842">MLDRYFARFEIFCGLEQSLQELQNRLRYEFVYGASDASFIADLSSFTDIILVSNSLDISFSDEEKGCMLAMKKPLFVYFNIGNPILCQAREEFYPASASELLIGSYQHVVDEDHRLIFQPLIGHRFLGCWMRIERQWHADWRNVWKDAFDHANPDVMCRELKEALMIEALYPLSLASVRPGDSVKRVPTIGAIAIALADALREQPGSLLRRVWAAGFSLSPSYIFEACFGINLHDFPFEALALESRIANGTVRIIGSTDSARSELGARKHLSIAGLSVEKLNRSLRRPKT</sequence>
<dbReference type="EMBL" id="BX569689">
    <property type="protein sequence ID" value="CAE06618.1"/>
    <property type="molecule type" value="Genomic_DNA"/>
</dbReference>
<evidence type="ECO:0000313" key="1">
    <source>
        <dbReference type="EMBL" id="CAE06618.1"/>
    </source>
</evidence>
<dbReference type="Proteomes" id="UP000001422">
    <property type="component" value="Chromosome"/>
</dbReference>
<evidence type="ECO:0000313" key="2">
    <source>
        <dbReference type="Proteomes" id="UP000001422"/>
    </source>
</evidence>
<dbReference type="HOGENOM" id="CLU_959531_0_0_3"/>
<name>Q7U9Z9_PARMW</name>
<dbReference type="AlphaFoldDB" id="Q7U9Z9"/>
<proteinExistence type="predicted"/>
<gene>
    <name evidence="1" type="ordered locus">SYNW0103</name>
</gene>
<keyword evidence="2" id="KW-1185">Reference proteome</keyword>
<protein>
    <submittedName>
        <fullName evidence="1">Uncharacterized protein</fullName>
    </submittedName>
</protein>
<accession>Q7U9Z9</accession>
<dbReference type="KEGG" id="syw:SYNW0103"/>
<reference evidence="1 2" key="1">
    <citation type="journal article" date="2003" name="Nature">
        <title>The genome of a motile marine Synechococcus.</title>
        <authorList>
            <person name="Palenik B."/>
            <person name="Brahamsha B."/>
            <person name="Larimer F."/>
            <person name="Land M."/>
            <person name="Hauser L."/>
            <person name="Chain P."/>
            <person name="Lamerdin J."/>
            <person name="Regala W."/>
            <person name="Allen E.A."/>
            <person name="McCarren J."/>
            <person name="Paulsen I."/>
            <person name="Dufresne A."/>
            <person name="Partensky F."/>
            <person name="Webb E."/>
            <person name="Waterbury J."/>
        </authorList>
    </citation>
    <scope>NUCLEOTIDE SEQUENCE [LARGE SCALE GENOMIC DNA]</scope>
    <source>
        <strain evidence="1 2">WH8102</strain>
    </source>
</reference>